<accession>A0A3M8B6Q3</accession>
<dbReference type="Proteomes" id="UP000276178">
    <property type="component" value="Unassembled WGS sequence"/>
</dbReference>
<dbReference type="EMBL" id="RHHN01000015">
    <property type="protein sequence ID" value="RNB59109.1"/>
    <property type="molecule type" value="Genomic_DNA"/>
</dbReference>
<name>A0A3M8B6Q3_9BACL</name>
<proteinExistence type="predicted"/>
<organism evidence="1 2">
    <name type="scientific">Brevibacillus agri</name>
    <dbReference type="NCBI Taxonomy" id="51101"/>
    <lineage>
        <taxon>Bacteria</taxon>
        <taxon>Bacillati</taxon>
        <taxon>Bacillota</taxon>
        <taxon>Bacilli</taxon>
        <taxon>Bacillales</taxon>
        <taxon>Paenibacillaceae</taxon>
        <taxon>Brevibacillus</taxon>
    </lineage>
</organism>
<gene>
    <name evidence="1" type="ORF">EB820_04925</name>
</gene>
<evidence type="ECO:0008006" key="3">
    <source>
        <dbReference type="Google" id="ProtNLM"/>
    </source>
</evidence>
<reference evidence="1 2" key="1">
    <citation type="submission" date="2018-10" db="EMBL/GenBank/DDBJ databases">
        <title>Phylogenomics of Brevibacillus.</title>
        <authorList>
            <person name="Dunlap C."/>
        </authorList>
    </citation>
    <scope>NUCLEOTIDE SEQUENCE [LARGE SCALE GENOMIC DNA]</scope>
    <source>
        <strain evidence="1 2">NRRL NRS 1219</strain>
    </source>
</reference>
<evidence type="ECO:0000313" key="1">
    <source>
        <dbReference type="EMBL" id="RNB59109.1"/>
    </source>
</evidence>
<evidence type="ECO:0000313" key="2">
    <source>
        <dbReference type="Proteomes" id="UP000276178"/>
    </source>
</evidence>
<dbReference type="GeneID" id="82812882"/>
<protein>
    <recommendedName>
        <fullName evidence="3">LuxR family transcriptional regulator</fullName>
    </recommendedName>
</protein>
<sequence length="101" mass="10866">MRKMNETRDSLLLSKLQIPLPLSATVPRPGLIGWLNEGLSRKATLVTAPAGYGKTTLVSDWVRQLTIPAGWVTGLKLLSLSGACNQSSGVVELQRPRRGNG</sequence>
<comment type="caution">
    <text evidence="1">The sequence shown here is derived from an EMBL/GenBank/DDBJ whole genome shotgun (WGS) entry which is preliminary data.</text>
</comment>
<dbReference type="AlphaFoldDB" id="A0A3M8B6Q3"/>
<dbReference type="RefSeq" id="WP_025844187.1">
    <property type="nucleotide sequence ID" value="NZ_BJOD01000040.1"/>
</dbReference>